<dbReference type="KEGG" id="psco:LY89DRAFT_724961"/>
<gene>
    <name evidence="4" type="ORF">LY89DRAFT_724961</name>
</gene>
<evidence type="ECO:0000256" key="1">
    <source>
        <dbReference type="ARBA" id="ARBA00008072"/>
    </source>
</evidence>
<dbReference type="SMART" id="SM00829">
    <property type="entry name" value="PKS_ER"/>
    <property type="match status" value="1"/>
</dbReference>
<proteinExistence type="inferred from homology"/>
<dbReference type="InterPro" id="IPR013154">
    <property type="entry name" value="ADH-like_N"/>
</dbReference>
<evidence type="ECO:0000256" key="2">
    <source>
        <dbReference type="ARBA" id="ARBA00023002"/>
    </source>
</evidence>
<dbReference type="GeneID" id="28828669"/>
<dbReference type="Gene3D" id="3.40.50.720">
    <property type="entry name" value="NAD(P)-binding Rossmann-like Domain"/>
    <property type="match status" value="1"/>
</dbReference>
<keyword evidence="2" id="KW-0560">Oxidoreductase</keyword>
<comment type="similarity">
    <text evidence="1">Belongs to the zinc-containing alcohol dehydrogenase family.</text>
</comment>
<dbReference type="OrthoDB" id="48317at2759"/>
<protein>
    <submittedName>
        <fullName evidence="4">Putative zinc-binding oxidoreductase ToxD</fullName>
    </submittedName>
</protein>
<dbReference type="InterPro" id="IPR013149">
    <property type="entry name" value="ADH-like_C"/>
</dbReference>
<dbReference type="InterPro" id="IPR036291">
    <property type="entry name" value="NAD(P)-bd_dom_sf"/>
</dbReference>
<dbReference type="InParanoid" id="A0A132B803"/>
<accession>A0A132B803</accession>
<feature type="domain" description="Enoyl reductase (ER)" evidence="3">
    <location>
        <begin position="13"/>
        <end position="354"/>
    </location>
</feature>
<sequence length="357" mass="38932">MALPKEMQALVLGDNGGHSVKAIPLPKLRPSYVLIKVESIALNPTDWKHAFFGRGAIPFSILGCDYAGTVISIGAEVTKPFKVGDRVYGCAHGGNFNEAYDGVFAEYAMVKGDVAMHEPTSSALDLSDLCTIPLGSITVGQGLFQPDKGLALAWPDEEKEITNEWLLIYGGSTATGSLGIQFAKLAGYKIITTCSPRNNDLVKSRGADEVLDYNDPECGHKIRLLTKNKLRYAWDTIGSGESAKICHDSLSDDPSIINHYGSILMTKFPGEGAICTFTLMYTLFGEDFFKYGKNWPASKEDYEFGKKWMNLTEKLVAEGKLKPHSKRVGSGGFDGILKGMDDLRAGKLSGKKMVYFI</sequence>
<dbReference type="AlphaFoldDB" id="A0A132B803"/>
<dbReference type="InterPro" id="IPR047122">
    <property type="entry name" value="Trans-enoyl_RdTase-like"/>
</dbReference>
<dbReference type="Proteomes" id="UP000070700">
    <property type="component" value="Unassembled WGS sequence"/>
</dbReference>
<dbReference type="GO" id="GO:0016651">
    <property type="term" value="F:oxidoreductase activity, acting on NAD(P)H"/>
    <property type="evidence" value="ECO:0007669"/>
    <property type="project" value="InterPro"/>
</dbReference>
<keyword evidence="5" id="KW-1185">Reference proteome</keyword>
<dbReference type="RefSeq" id="XP_018062846.1">
    <property type="nucleotide sequence ID" value="XM_018218943.1"/>
</dbReference>
<dbReference type="Pfam" id="PF00107">
    <property type="entry name" value="ADH_zinc_N"/>
    <property type="match status" value="1"/>
</dbReference>
<name>A0A132B803_MOLSC</name>
<organism evidence="4 5">
    <name type="scientific">Mollisia scopiformis</name>
    <name type="common">Conifer needle endophyte fungus</name>
    <name type="synonym">Phialocephala scopiformis</name>
    <dbReference type="NCBI Taxonomy" id="149040"/>
    <lineage>
        <taxon>Eukaryota</taxon>
        <taxon>Fungi</taxon>
        <taxon>Dikarya</taxon>
        <taxon>Ascomycota</taxon>
        <taxon>Pezizomycotina</taxon>
        <taxon>Leotiomycetes</taxon>
        <taxon>Helotiales</taxon>
        <taxon>Mollisiaceae</taxon>
        <taxon>Mollisia</taxon>
    </lineage>
</organism>
<dbReference type="EMBL" id="KQ947435">
    <property type="protein sequence ID" value="KUJ08491.1"/>
    <property type="molecule type" value="Genomic_DNA"/>
</dbReference>
<dbReference type="PANTHER" id="PTHR45348:SF2">
    <property type="entry name" value="ZINC-TYPE ALCOHOL DEHYDROGENASE-LIKE PROTEIN C2E1P3.01"/>
    <property type="match status" value="1"/>
</dbReference>
<dbReference type="Pfam" id="PF08240">
    <property type="entry name" value="ADH_N"/>
    <property type="match status" value="1"/>
</dbReference>
<evidence type="ECO:0000313" key="4">
    <source>
        <dbReference type="EMBL" id="KUJ08491.1"/>
    </source>
</evidence>
<dbReference type="SUPFAM" id="SSF51735">
    <property type="entry name" value="NAD(P)-binding Rossmann-fold domains"/>
    <property type="match status" value="1"/>
</dbReference>
<reference evidence="4 5" key="1">
    <citation type="submission" date="2015-10" db="EMBL/GenBank/DDBJ databases">
        <title>Full genome of DAOMC 229536 Phialocephala scopiformis, a fungal endophyte of spruce producing the potent anti-insectan compound rugulosin.</title>
        <authorList>
            <consortium name="DOE Joint Genome Institute"/>
            <person name="Walker A.K."/>
            <person name="Frasz S.L."/>
            <person name="Seifert K.A."/>
            <person name="Miller J.D."/>
            <person name="Mondo S.J."/>
            <person name="Labutti K."/>
            <person name="Lipzen A."/>
            <person name="Dockter R."/>
            <person name="Kennedy M."/>
            <person name="Grigoriev I.V."/>
            <person name="Spatafora J.W."/>
        </authorList>
    </citation>
    <scope>NUCLEOTIDE SEQUENCE [LARGE SCALE GENOMIC DNA]</scope>
    <source>
        <strain evidence="4 5">CBS 120377</strain>
    </source>
</reference>
<dbReference type="FunCoup" id="A0A132B803">
    <property type="interactions" value="260"/>
</dbReference>
<dbReference type="SUPFAM" id="SSF50129">
    <property type="entry name" value="GroES-like"/>
    <property type="match status" value="1"/>
</dbReference>
<dbReference type="CDD" id="cd08249">
    <property type="entry name" value="enoyl_reductase_like"/>
    <property type="match status" value="1"/>
</dbReference>
<dbReference type="PANTHER" id="PTHR45348">
    <property type="entry name" value="HYPOTHETICAL OXIDOREDUCTASE (EUROFUNG)"/>
    <property type="match status" value="1"/>
</dbReference>
<dbReference type="InterPro" id="IPR020843">
    <property type="entry name" value="ER"/>
</dbReference>
<dbReference type="InterPro" id="IPR011032">
    <property type="entry name" value="GroES-like_sf"/>
</dbReference>
<dbReference type="Gene3D" id="3.90.180.10">
    <property type="entry name" value="Medium-chain alcohol dehydrogenases, catalytic domain"/>
    <property type="match status" value="1"/>
</dbReference>
<evidence type="ECO:0000259" key="3">
    <source>
        <dbReference type="SMART" id="SM00829"/>
    </source>
</evidence>
<evidence type="ECO:0000313" key="5">
    <source>
        <dbReference type="Proteomes" id="UP000070700"/>
    </source>
</evidence>